<dbReference type="SUPFAM" id="SSF46626">
    <property type="entry name" value="Cytochrome c"/>
    <property type="match status" value="1"/>
</dbReference>
<dbReference type="Pfam" id="PF00034">
    <property type="entry name" value="Cytochrom_C"/>
    <property type="match status" value="1"/>
</dbReference>
<reference evidence="8" key="1">
    <citation type="submission" date="2020-05" db="EMBL/GenBank/DDBJ databases">
        <authorList>
            <person name="Chiriac C."/>
            <person name="Salcher M."/>
            <person name="Ghai R."/>
            <person name="Kavagutti S V."/>
        </authorList>
    </citation>
    <scope>NUCLEOTIDE SEQUENCE</scope>
</reference>
<keyword evidence="2" id="KW-0349">Heme</keyword>
<dbReference type="Gene3D" id="2.60.40.420">
    <property type="entry name" value="Cupredoxins - blue copper proteins"/>
    <property type="match status" value="1"/>
</dbReference>
<feature type="domain" description="Cytochrome c" evidence="7">
    <location>
        <begin position="36"/>
        <end position="123"/>
    </location>
</feature>
<keyword evidence="6" id="KW-0186">Copper</keyword>
<proteinExistence type="predicted"/>
<accession>A0A6J7DWM0</accession>
<evidence type="ECO:0000259" key="7">
    <source>
        <dbReference type="PROSITE" id="PS51007"/>
    </source>
</evidence>
<dbReference type="GO" id="GO:0009055">
    <property type="term" value="F:electron transfer activity"/>
    <property type="evidence" value="ECO:0007669"/>
    <property type="project" value="InterPro"/>
</dbReference>
<evidence type="ECO:0000256" key="1">
    <source>
        <dbReference type="ARBA" id="ARBA00022448"/>
    </source>
</evidence>
<dbReference type="InterPro" id="IPR036909">
    <property type="entry name" value="Cyt_c-like_dom_sf"/>
</dbReference>
<sequence>MMRLSAPIRSAAVVAATALAAFGAQGCGPTVSGGDANLPNGKKLFVSKCGACHVLGRAGSKGVTGPNLDEAYQQALADGFPRSTYEGVTHRQILYPDTMGAMPANLVTGQDARDVAAYVAWAAARPGKDTGILDAIVPGLNQVVAVAKGGQLQIDPDPSGQLKYLASAATASAGTLTLVSINKASVPHNIALQGSGVNALGAVVQGGGTSKITVTVKAGTYTFFCSVPGHRLAGMQGTLTVK</sequence>
<dbReference type="AlphaFoldDB" id="A0A6J7DWM0"/>
<dbReference type="GO" id="GO:0005507">
    <property type="term" value="F:copper ion binding"/>
    <property type="evidence" value="ECO:0007669"/>
    <property type="project" value="InterPro"/>
</dbReference>
<dbReference type="EMBL" id="CAFBLU010000012">
    <property type="protein sequence ID" value="CAB4873958.1"/>
    <property type="molecule type" value="Genomic_DNA"/>
</dbReference>
<dbReference type="PROSITE" id="PS51007">
    <property type="entry name" value="CYTC"/>
    <property type="match status" value="1"/>
</dbReference>
<organism evidence="8">
    <name type="scientific">freshwater metagenome</name>
    <dbReference type="NCBI Taxonomy" id="449393"/>
    <lineage>
        <taxon>unclassified sequences</taxon>
        <taxon>metagenomes</taxon>
        <taxon>ecological metagenomes</taxon>
    </lineage>
</organism>
<dbReference type="GO" id="GO:0020037">
    <property type="term" value="F:heme binding"/>
    <property type="evidence" value="ECO:0007669"/>
    <property type="project" value="InterPro"/>
</dbReference>
<evidence type="ECO:0000256" key="5">
    <source>
        <dbReference type="ARBA" id="ARBA00023004"/>
    </source>
</evidence>
<dbReference type="InterPro" id="IPR028871">
    <property type="entry name" value="BlueCu_1_BS"/>
</dbReference>
<evidence type="ECO:0000313" key="8">
    <source>
        <dbReference type="EMBL" id="CAB4873958.1"/>
    </source>
</evidence>
<evidence type="ECO:0000256" key="4">
    <source>
        <dbReference type="ARBA" id="ARBA00022982"/>
    </source>
</evidence>
<keyword evidence="3" id="KW-0479">Metal-binding</keyword>
<dbReference type="Gene3D" id="1.10.760.10">
    <property type="entry name" value="Cytochrome c-like domain"/>
    <property type="match status" value="1"/>
</dbReference>
<name>A0A6J7DWM0_9ZZZZ</name>
<dbReference type="InterPro" id="IPR008972">
    <property type="entry name" value="Cupredoxin"/>
</dbReference>
<keyword evidence="4" id="KW-0249">Electron transport</keyword>
<dbReference type="InterPro" id="IPR009056">
    <property type="entry name" value="Cyt_c-like_dom"/>
</dbReference>
<dbReference type="SUPFAM" id="SSF49503">
    <property type="entry name" value="Cupredoxins"/>
    <property type="match status" value="1"/>
</dbReference>
<dbReference type="PROSITE" id="PS51257">
    <property type="entry name" value="PROKAR_LIPOPROTEIN"/>
    <property type="match status" value="1"/>
</dbReference>
<evidence type="ECO:0000256" key="6">
    <source>
        <dbReference type="ARBA" id="ARBA00023008"/>
    </source>
</evidence>
<protein>
    <submittedName>
        <fullName evidence="8">Unannotated protein</fullName>
    </submittedName>
</protein>
<keyword evidence="5" id="KW-0408">Iron</keyword>
<evidence type="ECO:0000256" key="2">
    <source>
        <dbReference type="ARBA" id="ARBA00022617"/>
    </source>
</evidence>
<dbReference type="InterPro" id="IPR033138">
    <property type="entry name" value="Cu_oxidase_CS"/>
</dbReference>
<keyword evidence="1" id="KW-0813">Transport</keyword>
<gene>
    <name evidence="8" type="ORF">UFOPK3444_00899</name>
</gene>
<evidence type="ECO:0000256" key="3">
    <source>
        <dbReference type="ARBA" id="ARBA00022723"/>
    </source>
</evidence>
<dbReference type="InterPro" id="IPR000923">
    <property type="entry name" value="BlueCu_1"/>
</dbReference>
<dbReference type="PROSITE" id="PS00196">
    <property type="entry name" value="COPPER_BLUE"/>
    <property type="match status" value="1"/>
</dbReference>
<dbReference type="Pfam" id="PF00127">
    <property type="entry name" value="Copper-bind"/>
    <property type="match status" value="1"/>
</dbReference>
<dbReference type="PROSITE" id="PS00079">
    <property type="entry name" value="MULTICOPPER_OXIDASE1"/>
    <property type="match status" value="1"/>
</dbReference>